<proteinExistence type="predicted"/>
<keyword evidence="2" id="KW-1185">Reference proteome</keyword>
<accession>A0A026WY79</accession>
<name>A0A026WY79_OOCBI</name>
<dbReference type="EMBL" id="KK107063">
    <property type="protein sequence ID" value="EZA61025.1"/>
    <property type="molecule type" value="Genomic_DNA"/>
</dbReference>
<gene>
    <name evidence="1" type="ORF">X777_08237</name>
</gene>
<organism evidence="1 2">
    <name type="scientific">Ooceraea biroi</name>
    <name type="common">Clonal raider ant</name>
    <name type="synonym">Cerapachys biroi</name>
    <dbReference type="NCBI Taxonomy" id="2015173"/>
    <lineage>
        <taxon>Eukaryota</taxon>
        <taxon>Metazoa</taxon>
        <taxon>Ecdysozoa</taxon>
        <taxon>Arthropoda</taxon>
        <taxon>Hexapoda</taxon>
        <taxon>Insecta</taxon>
        <taxon>Pterygota</taxon>
        <taxon>Neoptera</taxon>
        <taxon>Endopterygota</taxon>
        <taxon>Hymenoptera</taxon>
        <taxon>Apocrita</taxon>
        <taxon>Aculeata</taxon>
        <taxon>Formicoidea</taxon>
        <taxon>Formicidae</taxon>
        <taxon>Dorylinae</taxon>
        <taxon>Ooceraea</taxon>
    </lineage>
</organism>
<sequence>MYREFGHAKRVMQIYGLLGVNVVSNRCYRIVLNAHIEMMTTNGKFIDRN</sequence>
<reference evidence="1 2" key="1">
    <citation type="journal article" date="2014" name="Curr. Biol.">
        <title>The genome of the clonal raider ant Cerapachys biroi.</title>
        <authorList>
            <person name="Oxley P.R."/>
            <person name="Ji L."/>
            <person name="Fetter-Pruneda I."/>
            <person name="McKenzie S.K."/>
            <person name="Li C."/>
            <person name="Hu H."/>
            <person name="Zhang G."/>
            <person name="Kronauer D.J."/>
        </authorList>
    </citation>
    <scope>NUCLEOTIDE SEQUENCE [LARGE SCALE GENOMIC DNA]</scope>
</reference>
<evidence type="ECO:0000313" key="2">
    <source>
        <dbReference type="Proteomes" id="UP000053097"/>
    </source>
</evidence>
<dbReference type="Proteomes" id="UP000053097">
    <property type="component" value="Unassembled WGS sequence"/>
</dbReference>
<evidence type="ECO:0000313" key="1">
    <source>
        <dbReference type="EMBL" id="EZA61025.1"/>
    </source>
</evidence>
<dbReference type="AlphaFoldDB" id="A0A026WY79"/>
<protein>
    <submittedName>
        <fullName evidence="1">Uncharacterized protein</fullName>
    </submittedName>
</protein>